<evidence type="ECO:0000256" key="5">
    <source>
        <dbReference type="ARBA" id="ARBA00023136"/>
    </source>
</evidence>
<name>A0A6A7NAC9_9BURK</name>
<evidence type="ECO:0000256" key="1">
    <source>
        <dbReference type="ARBA" id="ARBA00004167"/>
    </source>
</evidence>
<dbReference type="PANTHER" id="PTHR30093">
    <property type="entry name" value="GENERAL SECRETION PATHWAY PROTEIN G"/>
    <property type="match status" value="1"/>
</dbReference>
<proteinExistence type="predicted"/>
<keyword evidence="5 6" id="KW-0472">Membrane</keyword>
<protein>
    <submittedName>
        <fullName evidence="7">Prepilin-type N-terminal cleavage/methylation domain-containing protein</fullName>
    </submittedName>
</protein>
<dbReference type="InterPro" id="IPR012902">
    <property type="entry name" value="N_methyl_site"/>
</dbReference>
<dbReference type="Pfam" id="PF07963">
    <property type="entry name" value="N_methyl"/>
    <property type="match status" value="1"/>
</dbReference>
<evidence type="ECO:0000313" key="8">
    <source>
        <dbReference type="Proteomes" id="UP000440498"/>
    </source>
</evidence>
<reference evidence="7 8" key="1">
    <citation type="submission" date="2019-10" db="EMBL/GenBank/DDBJ databases">
        <title>Two novel species isolated from a subtropical stream in China.</title>
        <authorList>
            <person name="Lu H."/>
        </authorList>
    </citation>
    <scope>NUCLEOTIDE SEQUENCE [LARGE SCALE GENOMIC DNA]</scope>
    <source>
        <strain evidence="7 8">FT29W</strain>
    </source>
</reference>
<comment type="caution">
    <text evidence="7">The sequence shown here is derived from an EMBL/GenBank/DDBJ whole genome shotgun (WGS) entry which is preliminary data.</text>
</comment>
<evidence type="ECO:0000256" key="3">
    <source>
        <dbReference type="ARBA" id="ARBA00022692"/>
    </source>
</evidence>
<gene>
    <name evidence="7" type="ORF">GEV02_26960</name>
</gene>
<dbReference type="PROSITE" id="PS00409">
    <property type="entry name" value="PROKAR_NTER_METHYL"/>
    <property type="match status" value="1"/>
</dbReference>
<dbReference type="PANTHER" id="PTHR30093:SF44">
    <property type="entry name" value="TYPE II SECRETION SYSTEM CORE PROTEIN G"/>
    <property type="match status" value="1"/>
</dbReference>
<dbReference type="EMBL" id="WHUG01000015">
    <property type="protein sequence ID" value="MQA41792.1"/>
    <property type="molecule type" value="Genomic_DNA"/>
</dbReference>
<evidence type="ECO:0000313" key="7">
    <source>
        <dbReference type="EMBL" id="MQA41792.1"/>
    </source>
</evidence>
<dbReference type="Gene3D" id="3.30.700.10">
    <property type="entry name" value="Glycoprotein, Type 4 Pilin"/>
    <property type="match status" value="1"/>
</dbReference>
<dbReference type="AlphaFoldDB" id="A0A6A7NAC9"/>
<keyword evidence="4 6" id="KW-1133">Transmembrane helix</keyword>
<feature type="transmembrane region" description="Helical" evidence="6">
    <location>
        <begin position="20"/>
        <end position="38"/>
    </location>
</feature>
<keyword evidence="8" id="KW-1185">Reference proteome</keyword>
<accession>A0A6A7NAC9</accession>
<sequence length="156" mass="15788">MQTKQVPSFKSRSQQGGFTLIELIVVIVILGILAATALPKFANLGSDARVAKMMAAKAAIASASNMYHGRWLAGGSPAAGATYDTDVVVNGTGYPTFAGMLAALGGTTGMADYDLTNFTATTGVLRSDNGAGHTNCTVTYDPSTGTTTVAAAVGTC</sequence>
<dbReference type="Proteomes" id="UP000440498">
    <property type="component" value="Unassembled WGS sequence"/>
</dbReference>
<dbReference type="InterPro" id="IPR045584">
    <property type="entry name" value="Pilin-like"/>
</dbReference>
<keyword evidence="3 6" id="KW-0812">Transmembrane</keyword>
<evidence type="ECO:0000256" key="4">
    <source>
        <dbReference type="ARBA" id="ARBA00022989"/>
    </source>
</evidence>
<evidence type="ECO:0000256" key="6">
    <source>
        <dbReference type="SAM" id="Phobius"/>
    </source>
</evidence>
<dbReference type="GO" id="GO:0016020">
    <property type="term" value="C:membrane"/>
    <property type="evidence" value="ECO:0007669"/>
    <property type="project" value="UniProtKB-SubCell"/>
</dbReference>
<dbReference type="NCBIfam" id="TIGR02532">
    <property type="entry name" value="IV_pilin_GFxxxE"/>
    <property type="match status" value="1"/>
</dbReference>
<comment type="subcellular location">
    <subcellularLocation>
        <location evidence="1">Membrane</location>
        <topology evidence="1">Single-pass membrane protein</topology>
    </subcellularLocation>
</comment>
<organism evidence="7 8">
    <name type="scientific">Rugamonas aquatica</name>
    <dbReference type="NCBI Taxonomy" id="2743357"/>
    <lineage>
        <taxon>Bacteria</taxon>
        <taxon>Pseudomonadati</taxon>
        <taxon>Pseudomonadota</taxon>
        <taxon>Betaproteobacteria</taxon>
        <taxon>Burkholderiales</taxon>
        <taxon>Oxalobacteraceae</taxon>
        <taxon>Telluria group</taxon>
        <taxon>Rugamonas</taxon>
    </lineage>
</organism>
<dbReference type="RefSeq" id="WP_152840984.1">
    <property type="nucleotide sequence ID" value="NZ_WHUG01000015.1"/>
</dbReference>
<keyword evidence="2" id="KW-0488">Methylation</keyword>
<dbReference type="SUPFAM" id="SSF54523">
    <property type="entry name" value="Pili subunits"/>
    <property type="match status" value="1"/>
</dbReference>
<evidence type="ECO:0000256" key="2">
    <source>
        <dbReference type="ARBA" id="ARBA00022481"/>
    </source>
</evidence>